<dbReference type="Gene3D" id="2.40.160.60">
    <property type="entry name" value="Outer membrane protein transport protein (OMPP1/FadL/TodX)"/>
    <property type="match status" value="1"/>
</dbReference>
<reference evidence="2 3" key="1">
    <citation type="submission" date="2019-12" db="EMBL/GenBank/DDBJ databases">
        <authorList>
            <person name="Zhao J."/>
        </authorList>
    </citation>
    <scope>NUCLEOTIDE SEQUENCE [LARGE SCALE GENOMIC DNA]</scope>
    <source>
        <strain evidence="2 3">S-15</strain>
    </source>
</reference>
<sequence length="346" mass="38861">MNHLKLLTLSLVLLISPFINAQNGGTDTYEFLDLTYSARVAAIGGSGIAVKDNDPNLALQNPALLNKEMDNQLTLNYTNYFTDINYGYTSFTKHYDSVGTFNLGMRYVNYGEFEERDAGGNKLGTFKAGEYAIVMGYGRELNQYFSVGANLNTIISSLYDYNSFGMTVDLGGTYYKKESGFTASLVLKNMGAQFTTYDNDNREPIPFEIQAGISKRLKNVPLRFSLIAHSLETPDLTYKNQIDSGNSLLGDTEEEKDKDGFFENVARHSIVSLEFIPSENFNIRFGYNYQRRRELLVEEKTGLVGFSFGFGLRISKFHLSYGRAAYHQAGATNTFSVVTRISDFYN</sequence>
<comment type="caution">
    <text evidence="2">The sequence shown here is derived from an EMBL/GenBank/DDBJ whole genome shotgun (WGS) entry which is preliminary data.</text>
</comment>
<gene>
    <name evidence="2" type="primary">porQ</name>
    <name evidence="2" type="ORF">GQN54_05820</name>
</gene>
<feature type="signal peptide" evidence="1">
    <location>
        <begin position="1"/>
        <end position="21"/>
    </location>
</feature>
<dbReference type="SUPFAM" id="SSF56935">
    <property type="entry name" value="Porins"/>
    <property type="match status" value="1"/>
</dbReference>
<protein>
    <submittedName>
        <fullName evidence="2">Type IX secretion system protein PorQ</fullName>
    </submittedName>
</protein>
<dbReference type="NCBIfam" id="NF033711">
    <property type="entry name" value="T9SS_PorQ"/>
    <property type="match status" value="1"/>
</dbReference>
<organism evidence="2 3">
    <name type="scientific">Acidiluteibacter ferrifornacis</name>
    <dbReference type="NCBI Taxonomy" id="2692424"/>
    <lineage>
        <taxon>Bacteria</taxon>
        <taxon>Pseudomonadati</taxon>
        <taxon>Bacteroidota</taxon>
        <taxon>Flavobacteriia</taxon>
        <taxon>Flavobacteriales</taxon>
        <taxon>Cryomorphaceae</taxon>
        <taxon>Acidiluteibacter</taxon>
    </lineage>
</organism>
<keyword evidence="1" id="KW-0732">Signal</keyword>
<evidence type="ECO:0000313" key="3">
    <source>
        <dbReference type="Proteomes" id="UP000470771"/>
    </source>
</evidence>
<keyword evidence="3" id="KW-1185">Reference proteome</keyword>
<dbReference type="RefSeq" id="WP_160632574.1">
    <property type="nucleotide sequence ID" value="NZ_WWNE01000005.1"/>
</dbReference>
<dbReference type="AlphaFoldDB" id="A0A6N9NM33"/>
<name>A0A6N9NM33_9FLAO</name>
<accession>A0A6N9NM33</accession>
<evidence type="ECO:0000256" key="1">
    <source>
        <dbReference type="SAM" id="SignalP"/>
    </source>
</evidence>
<dbReference type="NCBIfam" id="NF033709">
    <property type="entry name" value="PorV_fam"/>
    <property type="match status" value="1"/>
</dbReference>
<feature type="chain" id="PRO_5026783429" evidence="1">
    <location>
        <begin position="22"/>
        <end position="346"/>
    </location>
</feature>
<dbReference type="EMBL" id="WWNE01000005">
    <property type="protein sequence ID" value="NBG65625.1"/>
    <property type="molecule type" value="Genomic_DNA"/>
</dbReference>
<evidence type="ECO:0000313" key="2">
    <source>
        <dbReference type="EMBL" id="NBG65625.1"/>
    </source>
</evidence>
<proteinExistence type="predicted"/>
<dbReference type="Proteomes" id="UP000470771">
    <property type="component" value="Unassembled WGS sequence"/>
</dbReference>